<evidence type="ECO:0000256" key="1">
    <source>
        <dbReference type="ARBA" id="ARBA00022676"/>
    </source>
</evidence>
<proteinExistence type="predicted"/>
<dbReference type="STRING" id="65700.SY86_05690"/>
<gene>
    <name evidence="4" type="ORF">SY86_05690</name>
</gene>
<dbReference type="GO" id="GO:0005829">
    <property type="term" value="C:cytosol"/>
    <property type="evidence" value="ECO:0007669"/>
    <property type="project" value="TreeGrafter"/>
</dbReference>
<dbReference type="GO" id="GO:0000162">
    <property type="term" value="P:L-tryptophan biosynthetic process"/>
    <property type="evidence" value="ECO:0007669"/>
    <property type="project" value="InterPro"/>
</dbReference>
<protein>
    <submittedName>
        <fullName evidence="4">Glycosyl transferase</fullName>
    </submittedName>
</protein>
<evidence type="ECO:0000259" key="3">
    <source>
        <dbReference type="Pfam" id="PF02885"/>
    </source>
</evidence>
<dbReference type="InterPro" id="IPR036320">
    <property type="entry name" value="Glycosyl_Trfase_fam3_N_dom_sf"/>
</dbReference>
<sequence length="323" mass="35203">MEYKKIIKEVGRGKNHARDLDINTAYQLYHCLLDGAVPELEMGSILIALRIKGEGEEEMPGFYQAMQERVLQLTPPVGLPMPIVIPSYNGARKQGNLTPLLALLLSTSGFPVLVHGVSDDPTRVTSETIFAELSIPPVTFAEEAQARLERGELVFIPVGSLCPPLEKQLALRWRMGVRNSAHTLAKLLTPFAEDAALRLSCVSHPEYIPRVGAFFRRIGGRALLLNGTEGEVYASPQRCPSISLIAGAEPQVLLARQPDDTLPPDGLPEAKDAQTTAAWITRCLRHEVAVPQSLRLQIACCYMSTGLVQSVEAGLAMLSAQGY</sequence>
<feature type="domain" description="Glycosyl transferase family 3 N-terminal" evidence="3">
    <location>
        <begin position="4"/>
        <end position="69"/>
    </location>
</feature>
<organism evidence="4 5">
    <name type="scientific">Erwinia tracheiphila</name>
    <dbReference type="NCBI Taxonomy" id="65700"/>
    <lineage>
        <taxon>Bacteria</taxon>
        <taxon>Pseudomonadati</taxon>
        <taxon>Pseudomonadota</taxon>
        <taxon>Gammaproteobacteria</taxon>
        <taxon>Enterobacterales</taxon>
        <taxon>Erwiniaceae</taxon>
        <taxon>Erwinia</taxon>
    </lineage>
</organism>
<comment type="caution">
    <text evidence="4">The sequence shown here is derived from an EMBL/GenBank/DDBJ whole genome shotgun (WGS) entry which is preliminary data.</text>
</comment>
<dbReference type="PANTHER" id="PTHR43285">
    <property type="entry name" value="ANTHRANILATE PHOSPHORIBOSYLTRANSFERASE"/>
    <property type="match status" value="1"/>
</dbReference>
<name>A0A0M2KCQ8_9GAMM</name>
<dbReference type="Gene3D" id="1.20.970.10">
    <property type="entry name" value="Transferase, Pyrimidine Nucleoside Phosphorylase, Chain C"/>
    <property type="match status" value="1"/>
</dbReference>
<dbReference type="Proteomes" id="UP000033924">
    <property type="component" value="Unassembled WGS sequence"/>
</dbReference>
<evidence type="ECO:0000313" key="4">
    <source>
        <dbReference type="EMBL" id="KKF35033.1"/>
    </source>
</evidence>
<dbReference type="EMBL" id="JXNU01000003">
    <property type="protein sequence ID" value="KKF35033.1"/>
    <property type="molecule type" value="Genomic_DNA"/>
</dbReference>
<dbReference type="PATRIC" id="fig|65700.7.peg.1437"/>
<dbReference type="InterPro" id="IPR005940">
    <property type="entry name" value="Anthranilate_Pribosyl_Tfrase"/>
</dbReference>
<evidence type="ECO:0000256" key="2">
    <source>
        <dbReference type="ARBA" id="ARBA00022679"/>
    </source>
</evidence>
<accession>A0A0M2KCQ8</accession>
<dbReference type="PANTHER" id="PTHR43285:SF4">
    <property type="entry name" value="TRANSFERASE"/>
    <property type="match status" value="1"/>
</dbReference>
<dbReference type="Pfam" id="PF02885">
    <property type="entry name" value="Glycos_trans_3N"/>
    <property type="match status" value="1"/>
</dbReference>
<keyword evidence="2 4" id="KW-0808">Transferase</keyword>
<dbReference type="RefSeq" id="WP_016189741.1">
    <property type="nucleotide sequence ID" value="NZ_CP089932.1"/>
</dbReference>
<dbReference type="AlphaFoldDB" id="A0A0M2KCQ8"/>
<keyword evidence="5" id="KW-1185">Reference proteome</keyword>
<dbReference type="InterPro" id="IPR017459">
    <property type="entry name" value="Glycosyl_Trfase_fam3_N_dom"/>
</dbReference>
<reference evidence="4 5" key="1">
    <citation type="submission" date="2015-01" db="EMBL/GenBank/DDBJ databases">
        <title>Erwinia tracheiphila.</title>
        <authorList>
            <person name="Shapiro L.R."/>
        </authorList>
    </citation>
    <scope>NUCLEOTIDE SEQUENCE [LARGE SCALE GENOMIC DNA]</scope>
    <source>
        <strain evidence="4 5">BuffGH</strain>
    </source>
</reference>
<dbReference type="SUPFAM" id="SSF52418">
    <property type="entry name" value="Nucleoside phosphorylase/phosphoribosyltransferase catalytic domain"/>
    <property type="match status" value="1"/>
</dbReference>
<dbReference type="NCBIfam" id="NF006005">
    <property type="entry name" value="PRK08136.1"/>
    <property type="match status" value="1"/>
</dbReference>
<keyword evidence="1" id="KW-0328">Glycosyltransferase</keyword>
<evidence type="ECO:0000313" key="5">
    <source>
        <dbReference type="Proteomes" id="UP000033924"/>
    </source>
</evidence>
<dbReference type="Gene3D" id="3.40.1030.10">
    <property type="entry name" value="Nucleoside phosphorylase/phosphoribosyltransferase catalytic domain"/>
    <property type="match status" value="1"/>
</dbReference>
<dbReference type="InterPro" id="IPR035902">
    <property type="entry name" value="Nuc_phospho_transferase"/>
</dbReference>
<dbReference type="SUPFAM" id="SSF47648">
    <property type="entry name" value="Nucleoside phosphorylase/phosphoribosyltransferase N-terminal domain"/>
    <property type="match status" value="1"/>
</dbReference>
<dbReference type="GO" id="GO:0004048">
    <property type="term" value="F:anthranilate phosphoribosyltransferase activity"/>
    <property type="evidence" value="ECO:0007669"/>
    <property type="project" value="InterPro"/>
</dbReference>